<feature type="compositionally biased region" description="Acidic residues" evidence="1">
    <location>
        <begin position="18"/>
        <end position="29"/>
    </location>
</feature>
<gene>
    <name evidence="2" type="ORF">GP486_005092</name>
</gene>
<keyword evidence="3" id="KW-1185">Reference proteome</keyword>
<accession>A0A9P8L9R6</accession>
<comment type="caution">
    <text evidence="2">The sequence shown here is derived from an EMBL/GenBank/DDBJ whole genome shotgun (WGS) entry which is preliminary data.</text>
</comment>
<dbReference type="Proteomes" id="UP000750711">
    <property type="component" value="Unassembled WGS sequence"/>
</dbReference>
<protein>
    <submittedName>
        <fullName evidence="2">Uncharacterized protein</fullName>
    </submittedName>
</protein>
<organism evidence="2 3">
    <name type="scientific">Trichoglossum hirsutum</name>
    <dbReference type="NCBI Taxonomy" id="265104"/>
    <lineage>
        <taxon>Eukaryota</taxon>
        <taxon>Fungi</taxon>
        <taxon>Dikarya</taxon>
        <taxon>Ascomycota</taxon>
        <taxon>Pezizomycotina</taxon>
        <taxon>Geoglossomycetes</taxon>
        <taxon>Geoglossales</taxon>
        <taxon>Geoglossaceae</taxon>
        <taxon>Trichoglossum</taxon>
    </lineage>
</organism>
<feature type="region of interest" description="Disordered" evidence="1">
    <location>
        <begin position="1"/>
        <end position="42"/>
    </location>
</feature>
<evidence type="ECO:0000256" key="1">
    <source>
        <dbReference type="SAM" id="MobiDB-lite"/>
    </source>
</evidence>
<proteinExistence type="predicted"/>
<sequence>MAMADRSSDDSNGSDIESCFDTENEESDLDTNPTNVDTDVEEDSGADISWLFDENKDHSHLESLVESVNEGWNNSILSPRLVHNLTMLRDSAERRSRKISSKGLNLSWAILLSSWPRTTCTSRF</sequence>
<dbReference type="EMBL" id="JAGHQM010000905">
    <property type="protein sequence ID" value="KAH0557116.1"/>
    <property type="molecule type" value="Genomic_DNA"/>
</dbReference>
<dbReference type="AlphaFoldDB" id="A0A9P8L9R6"/>
<evidence type="ECO:0000313" key="2">
    <source>
        <dbReference type="EMBL" id="KAH0557116.1"/>
    </source>
</evidence>
<reference evidence="2" key="1">
    <citation type="submission" date="2021-03" db="EMBL/GenBank/DDBJ databases">
        <title>Comparative genomics and phylogenomic investigation of the class Geoglossomycetes provide insights into ecological specialization and systematics.</title>
        <authorList>
            <person name="Melie T."/>
            <person name="Pirro S."/>
            <person name="Miller A.N."/>
            <person name="Quandt A."/>
        </authorList>
    </citation>
    <scope>NUCLEOTIDE SEQUENCE</scope>
    <source>
        <strain evidence="2">CAQ_001_2017</strain>
    </source>
</reference>
<evidence type="ECO:0000313" key="3">
    <source>
        <dbReference type="Proteomes" id="UP000750711"/>
    </source>
</evidence>
<name>A0A9P8L9R6_9PEZI</name>